<evidence type="ECO:0000259" key="10">
    <source>
        <dbReference type="PROSITE" id="PS50893"/>
    </source>
</evidence>
<evidence type="ECO:0000256" key="9">
    <source>
        <dbReference type="SAM" id="Phobius"/>
    </source>
</evidence>
<dbReference type="SUPFAM" id="SSF90123">
    <property type="entry name" value="ABC transporter transmembrane region"/>
    <property type="match status" value="1"/>
</dbReference>
<evidence type="ECO:0000256" key="4">
    <source>
        <dbReference type="ARBA" id="ARBA00022692"/>
    </source>
</evidence>
<dbReference type="PROSITE" id="PS50893">
    <property type="entry name" value="ABC_TRANSPORTER_2"/>
    <property type="match status" value="1"/>
</dbReference>
<evidence type="ECO:0000259" key="11">
    <source>
        <dbReference type="PROSITE" id="PS50929"/>
    </source>
</evidence>
<dbReference type="RefSeq" id="WP_119715532.1">
    <property type="nucleotide sequence ID" value="NZ_OMOH01000004.1"/>
</dbReference>
<evidence type="ECO:0000256" key="1">
    <source>
        <dbReference type="ARBA" id="ARBA00004651"/>
    </source>
</evidence>
<keyword evidence="13" id="KW-1185">Reference proteome</keyword>
<keyword evidence="4 9" id="KW-0812">Transmembrane</keyword>
<keyword evidence="5" id="KW-0547">Nucleotide-binding</keyword>
<keyword evidence="6" id="KW-0067">ATP-binding</keyword>
<dbReference type="Proteomes" id="UP000265962">
    <property type="component" value="Unassembled WGS sequence"/>
</dbReference>
<dbReference type="PANTHER" id="PTHR43394">
    <property type="entry name" value="ATP-DEPENDENT PERMEASE MDL1, MITOCHONDRIAL"/>
    <property type="match status" value="1"/>
</dbReference>
<dbReference type="EMBL" id="OMOH01000004">
    <property type="protein sequence ID" value="SPF68376.1"/>
    <property type="molecule type" value="Genomic_DNA"/>
</dbReference>
<dbReference type="GO" id="GO:0015421">
    <property type="term" value="F:ABC-type oligopeptide transporter activity"/>
    <property type="evidence" value="ECO:0007669"/>
    <property type="project" value="TreeGrafter"/>
</dbReference>
<dbReference type="SUPFAM" id="SSF52540">
    <property type="entry name" value="P-loop containing nucleoside triphosphate hydrolases"/>
    <property type="match status" value="1"/>
</dbReference>
<dbReference type="InterPro" id="IPR017871">
    <property type="entry name" value="ABC_transporter-like_CS"/>
</dbReference>
<dbReference type="PROSITE" id="PS50929">
    <property type="entry name" value="ABC_TM1F"/>
    <property type="match status" value="1"/>
</dbReference>
<dbReference type="Pfam" id="PF00005">
    <property type="entry name" value="ABC_tran"/>
    <property type="match status" value="1"/>
</dbReference>
<feature type="transmembrane region" description="Helical" evidence="9">
    <location>
        <begin position="128"/>
        <end position="151"/>
    </location>
</feature>
<dbReference type="Pfam" id="PF00664">
    <property type="entry name" value="ABC_membrane"/>
    <property type="match status" value="1"/>
</dbReference>
<comment type="subcellular location">
    <subcellularLocation>
        <location evidence="1">Cell membrane</location>
        <topology evidence="1">Multi-pass membrane protein</topology>
    </subcellularLocation>
</comment>
<feature type="transmembrane region" description="Helical" evidence="9">
    <location>
        <begin position="157"/>
        <end position="176"/>
    </location>
</feature>
<feature type="domain" description="ABC transmembrane type-1" evidence="11">
    <location>
        <begin position="18"/>
        <end position="300"/>
    </location>
</feature>
<accession>A0A375I0P4</accession>
<evidence type="ECO:0000256" key="3">
    <source>
        <dbReference type="ARBA" id="ARBA00022475"/>
    </source>
</evidence>
<dbReference type="InterPro" id="IPR036640">
    <property type="entry name" value="ABC1_TM_sf"/>
</dbReference>
<dbReference type="PANTHER" id="PTHR43394:SF1">
    <property type="entry name" value="ATP-BINDING CASSETTE SUB-FAMILY B MEMBER 10, MITOCHONDRIAL"/>
    <property type="match status" value="1"/>
</dbReference>
<dbReference type="InterPro" id="IPR003593">
    <property type="entry name" value="AAA+_ATPase"/>
</dbReference>
<feature type="transmembrane region" description="Helical" evidence="9">
    <location>
        <begin position="271"/>
        <end position="292"/>
    </location>
</feature>
<sequence length="578" mass="62707">MLRRLIGRFGGQYRGQFALVVLLQAVASVASLMLPNLNARIIDTGVANGDTTYIWHAGARMLAVGGTQAVAQCLAAVFGARLAMGIGRDIRAGLFDTVLNYSSQEVNHFGAPSLITRTTNDVQQVQQFLLMTCIMILGAPITMIGAIVMALREDMGLSWIVAVAVLVMVVVVGIIVSRMTPAFKRNQESIDRINQVVREQLSGIRVIRAFVREHRERKRFDVANQSLMLLGFRIGTFFSLLAPMVMMIMNASTVAVWWFGALRVDSGDMQVGQITAFMTYMIQMLLSVMMAAMMMIQLPRAQVCAGRIMEVLRTPSTVTPAAKPVRELPMTGAMDLTNVEFSYPGAEAPVLHDINISLRPGTTTAVIGSTGSGKTTLANLVPRLYDVTGGSIKLDGVDLRKIDMDLMWSRIGLVPQKPYLFSGTIASNLRYGNPEATEDEMWAALRTAQAADFVEQMDGRLDAPIAQGGTNVSGGQRQRLSIARALIKKPEIYVFDDAFSALDVATDARLRAALAAETQDAAVLIVAQRVSTIRDADQIIVLDSGHVVGRGTHAELLDSCSTYQEIVSSQMSSQEAAA</sequence>
<dbReference type="GO" id="GO:0005886">
    <property type="term" value="C:plasma membrane"/>
    <property type="evidence" value="ECO:0007669"/>
    <property type="project" value="UniProtKB-SubCell"/>
</dbReference>
<feature type="domain" description="ABC transporter" evidence="10">
    <location>
        <begin position="334"/>
        <end position="569"/>
    </location>
</feature>
<evidence type="ECO:0000256" key="2">
    <source>
        <dbReference type="ARBA" id="ARBA00022448"/>
    </source>
</evidence>
<dbReference type="InterPro" id="IPR039421">
    <property type="entry name" value="Type_1_exporter"/>
</dbReference>
<evidence type="ECO:0000256" key="7">
    <source>
        <dbReference type="ARBA" id="ARBA00022989"/>
    </source>
</evidence>
<feature type="transmembrane region" description="Helical" evidence="9">
    <location>
        <begin position="237"/>
        <end position="259"/>
    </location>
</feature>
<keyword evidence="7 9" id="KW-1133">Transmembrane helix</keyword>
<dbReference type="PROSITE" id="PS00211">
    <property type="entry name" value="ABC_TRANSPORTER_1"/>
    <property type="match status" value="1"/>
</dbReference>
<dbReference type="InterPro" id="IPR011527">
    <property type="entry name" value="ABC1_TM_dom"/>
</dbReference>
<dbReference type="InterPro" id="IPR003439">
    <property type="entry name" value="ABC_transporter-like_ATP-bd"/>
</dbReference>
<gene>
    <name evidence="12" type="ORF">PROPJV5_1371</name>
</gene>
<protein>
    <submittedName>
        <fullName evidence="12">Adenosinetriphosphatase</fullName>
        <ecNumber evidence="12">3.6.1.3</ecNumber>
    </submittedName>
</protein>
<dbReference type="EC" id="3.6.1.3" evidence="12"/>
<dbReference type="AlphaFoldDB" id="A0A375I0P4"/>
<evidence type="ECO:0000313" key="13">
    <source>
        <dbReference type="Proteomes" id="UP000265962"/>
    </source>
</evidence>
<dbReference type="InterPro" id="IPR027417">
    <property type="entry name" value="P-loop_NTPase"/>
</dbReference>
<keyword evidence="3" id="KW-1003">Cell membrane</keyword>
<dbReference type="FunFam" id="3.40.50.300:FF:000854">
    <property type="entry name" value="Multidrug ABC transporter ATP-binding protein"/>
    <property type="match status" value="1"/>
</dbReference>
<dbReference type="SMART" id="SM00382">
    <property type="entry name" value="AAA"/>
    <property type="match status" value="1"/>
</dbReference>
<dbReference type="GO" id="GO:0005524">
    <property type="term" value="F:ATP binding"/>
    <property type="evidence" value="ECO:0007669"/>
    <property type="project" value="UniProtKB-KW"/>
</dbReference>
<keyword evidence="12" id="KW-0378">Hydrolase</keyword>
<dbReference type="OrthoDB" id="9806127at2"/>
<reference evidence="13" key="1">
    <citation type="submission" date="2018-02" db="EMBL/GenBank/DDBJ databases">
        <authorList>
            <person name="Hornung B."/>
        </authorList>
    </citation>
    <scope>NUCLEOTIDE SEQUENCE [LARGE SCALE GENOMIC DNA]</scope>
</reference>
<keyword evidence="2" id="KW-0813">Transport</keyword>
<proteinExistence type="predicted"/>
<feature type="transmembrane region" description="Helical" evidence="9">
    <location>
        <begin position="12"/>
        <end position="34"/>
    </location>
</feature>
<dbReference type="GO" id="GO:0016887">
    <property type="term" value="F:ATP hydrolysis activity"/>
    <property type="evidence" value="ECO:0007669"/>
    <property type="project" value="InterPro"/>
</dbReference>
<evidence type="ECO:0000256" key="8">
    <source>
        <dbReference type="ARBA" id="ARBA00023136"/>
    </source>
</evidence>
<evidence type="ECO:0000313" key="12">
    <source>
        <dbReference type="EMBL" id="SPF68376.1"/>
    </source>
</evidence>
<dbReference type="Gene3D" id="1.20.1560.10">
    <property type="entry name" value="ABC transporter type 1, transmembrane domain"/>
    <property type="match status" value="1"/>
</dbReference>
<name>A0A375I0P4_9ACTN</name>
<dbReference type="CDD" id="cd18548">
    <property type="entry name" value="ABC_6TM_Tm287_like"/>
    <property type="match status" value="1"/>
</dbReference>
<keyword evidence="8 9" id="KW-0472">Membrane</keyword>
<feature type="transmembrane region" description="Helical" evidence="9">
    <location>
        <begin position="54"/>
        <end position="78"/>
    </location>
</feature>
<dbReference type="Gene3D" id="3.40.50.300">
    <property type="entry name" value="P-loop containing nucleotide triphosphate hydrolases"/>
    <property type="match status" value="1"/>
</dbReference>
<organism evidence="12 13">
    <name type="scientific">Propionibacterium ruminifibrarum</name>
    <dbReference type="NCBI Taxonomy" id="1962131"/>
    <lineage>
        <taxon>Bacteria</taxon>
        <taxon>Bacillati</taxon>
        <taxon>Actinomycetota</taxon>
        <taxon>Actinomycetes</taxon>
        <taxon>Propionibacteriales</taxon>
        <taxon>Propionibacteriaceae</taxon>
        <taxon>Propionibacterium</taxon>
    </lineage>
</organism>
<evidence type="ECO:0000256" key="5">
    <source>
        <dbReference type="ARBA" id="ARBA00022741"/>
    </source>
</evidence>
<evidence type="ECO:0000256" key="6">
    <source>
        <dbReference type="ARBA" id="ARBA00022840"/>
    </source>
</evidence>